<feature type="domain" description="EGF-like" evidence="17">
    <location>
        <begin position="18"/>
        <end position="50"/>
    </location>
</feature>
<evidence type="ECO:0000256" key="2">
    <source>
        <dbReference type="ARBA" id="ARBA00004496"/>
    </source>
</evidence>
<dbReference type="SMART" id="SM00181">
    <property type="entry name" value="EGF"/>
    <property type="match status" value="8"/>
</dbReference>
<evidence type="ECO:0000313" key="18">
    <source>
        <dbReference type="EMBL" id="KAA0197080.1"/>
    </source>
</evidence>
<evidence type="ECO:0000256" key="16">
    <source>
        <dbReference type="PROSITE-ProRule" id="PRU00076"/>
    </source>
</evidence>
<dbReference type="GO" id="GO:0023052">
    <property type="term" value="P:signaling"/>
    <property type="evidence" value="ECO:0007669"/>
    <property type="project" value="UniProtKB-ARBA"/>
</dbReference>
<evidence type="ECO:0000256" key="3">
    <source>
        <dbReference type="ARBA" id="ARBA00004613"/>
    </source>
</evidence>
<feature type="domain" description="EGF-like" evidence="17">
    <location>
        <begin position="209"/>
        <end position="253"/>
    </location>
</feature>
<comment type="subcellular location">
    <subcellularLocation>
        <location evidence="1">Cell membrane</location>
        <topology evidence="1">Single-pass type I membrane protein</topology>
    </subcellularLocation>
    <subcellularLocation>
        <location evidence="2">Cytoplasm</location>
    </subcellularLocation>
    <subcellularLocation>
        <location evidence="3">Secreted</location>
    </subcellularLocation>
</comment>
<dbReference type="InterPro" id="IPR000742">
    <property type="entry name" value="EGF"/>
</dbReference>
<dbReference type="EMBL" id="LUCM01002627">
    <property type="protein sequence ID" value="KAA0197080.1"/>
    <property type="molecule type" value="Genomic_DNA"/>
</dbReference>
<dbReference type="InterPro" id="IPR013032">
    <property type="entry name" value="EGF-like_CS"/>
</dbReference>
<dbReference type="PROSITE" id="PS50026">
    <property type="entry name" value="EGF_3"/>
    <property type="match status" value="6"/>
</dbReference>
<dbReference type="GO" id="GO:0007157">
    <property type="term" value="P:heterophilic cell-cell adhesion via plasma membrane cell adhesion molecules"/>
    <property type="evidence" value="ECO:0007669"/>
    <property type="project" value="TreeGrafter"/>
</dbReference>
<evidence type="ECO:0000256" key="13">
    <source>
        <dbReference type="ARBA" id="ARBA00023136"/>
    </source>
</evidence>
<dbReference type="InterPro" id="IPR001881">
    <property type="entry name" value="EGF-like_Ca-bd_dom"/>
</dbReference>
<feature type="disulfide bond" evidence="16">
    <location>
        <begin position="377"/>
        <end position="386"/>
    </location>
</feature>
<evidence type="ECO:0000313" key="19">
    <source>
        <dbReference type="Proteomes" id="UP000728185"/>
    </source>
</evidence>
<keyword evidence="15" id="KW-0325">Glycoprotein</keyword>
<sequence>MSTNCSTEFIGELCETYAPDPCNKINCANGARCENGKCLCPAGFVGLFCDELASTTQEHSIKQPSRTEEIPGAIAWLTTTKDSFLFECIPGDRCQVKLSACSAQPCGPYGRCVEQINGYTCECLYGGDGGRCSANENAHWNMSETRYQLKFGAAREASCPVDTCANGAQCMAAVQFRAASDEESFHESDWICQCDTAIGRFEGSRCDVDVDECVVGVPEFSDRSACLNGGQCVNTYGSYFCRCPLGWWGPRCANKWRACSNQFHQAVCRNGGECVEHSNGFRCICRPGFTGALCETEMDECANEPCQNGGKCVDLIGSFLCLCTSGWSGSRCERSIKTDTSQPEMKCNVDGVCGSEDCLNGGVWQQVNDSQQGYCRCPLGYLGPRCEGQINLCRLDPTPTWPNQLGEHTQLIRWVNQSIPEDGSSDLRIHWLQAVSTALHLPHQKSVSRVLVPDSKALPGRCNPQGSTECIPEPGNFTCLCRANFYGALCEHSRDLCLEAEMELGEVCDIFSVPFKVRCL</sequence>
<dbReference type="PRINTS" id="PR00010">
    <property type="entry name" value="EGFBLOOD"/>
</dbReference>
<keyword evidence="19" id="KW-1185">Reference proteome</keyword>
<feature type="domain" description="EGF-like" evidence="17">
    <location>
        <begin position="297"/>
        <end position="333"/>
    </location>
</feature>
<dbReference type="CDD" id="cd00054">
    <property type="entry name" value="EGF_CA"/>
    <property type="match status" value="3"/>
</dbReference>
<dbReference type="SUPFAM" id="SSF57196">
    <property type="entry name" value="EGF/Laminin"/>
    <property type="match status" value="5"/>
</dbReference>
<dbReference type="Pfam" id="PF12661">
    <property type="entry name" value="hEGF"/>
    <property type="match status" value="2"/>
</dbReference>
<evidence type="ECO:0000256" key="1">
    <source>
        <dbReference type="ARBA" id="ARBA00004251"/>
    </source>
</evidence>
<feature type="disulfide bond" evidence="16">
    <location>
        <begin position="40"/>
        <end position="49"/>
    </location>
</feature>
<feature type="domain" description="EGF-like" evidence="17">
    <location>
        <begin position="97"/>
        <end position="133"/>
    </location>
</feature>
<feature type="domain" description="EGF-like" evidence="17">
    <location>
        <begin position="349"/>
        <end position="387"/>
    </location>
</feature>
<feature type="disulfide bond" evidence="16">
    <location>
        <begin position="285"/>
        <end position="294"/>
    </location>
</feature>
<comment type="caution">
    <text evidence="18">The sequence shown here is derived from an EMBL/GenBank/DDBJ whole genome shotgun (WGS) entry which is preliminary data.</text>
</comment>
<dbReference type="OrthoDB" id="430340at2759"/>
<evidence type="ECO:0000256" key="10">
    <source>
        <dbReference type="ARBA" id="ARBA00022737"/>
    </source>
</evidence>
<dbReference type="PROSITE" id="PS00022">
    <property type="entry name" value="EGF_1"/>
    <property type="match status" value="7"/>
</dbReference>
<dbReference type="GO" id="GO:0005509">
    <property type="term" value="F:calcium ion binding"/>
    <property type="evidence" value="ECO:0007669"/>
    <property type="project" value="InterPro"/>
</dbReference>
<dbReference type="PANTHER" id="PTHR24049:SF22">
    <property type="entry name" value="DROSOPHILA CRUMBS HOMOLOG"/>
    <property type="match status" value="1"/>
</dbReference>
<dbReference type="GO" id="GO:0007154">
    <property type="term" value="P:cell communication"/>
    <property type="evidence" value="ECO:0007669"/>
    <property type="project" value="UniProtKB-ARBA"/>
</dbReference>
<keyword evidence="13" id="KW-0472">Membrane</keyword>
<keyword evidence="4" id="KW-1003">Cell membrane</keyword>
<evidence type="ECO:0000256" key="9">
    <source>
        <dbReference type="ARBA" id="ARBA00022729"/>
    </source>
</evidence>
<evidence type="ECO:0000256" key="6">
    <source>
        <dbReference type="ARBA" id="ARBA00022525"/>
    </source>
</evidence>
<feature type="domain" description="EGF-like" evidence="17">
    <location>
        <begin position="255"/>
        <end position="295"/>
    </location>
</feature>
<dbReference type="FunFam" id="2.10.25.10:FF:000425">
    <property type="entry name" value="Eyes shut homolog"/>
    <property type="match status" value="1"/>
</dbReference>
<proteinExistence type="predicted"/>
<feature type="disulfide bond" evidence="16">
    <location>
        <begin position="123"/>
        <end position="132"/>
    </location>
</feature>
<name>A0A8E0S5Z0_9TREM</name>
<feature type="disulfide bond" evidence="16">
    <location>
        <begin position="243"/>
        <end position="252"/>
    </location>
</feature>
<keyword evidence="8" id="KW-0812">Transmembrane</keyword>
<dbReference type="GO" id="GO:0005576">
    <property type="term" value="C:extracellular region"/>
    <property type="evidence" value="ECO:0007669"/>
    <property type="project" value="UniProtKB-SubCell"/>
</dbReference>
<dbReference type="PROSITE" id="PS00010">
    <property type="entry name" value="ASX_HYDROXYL"/>
    <property type="match status" value="2"/>
</dbReference>
<dbReference type="InterPro" id="IPR000152">
    <property type="entry name" value="EGF-type_Asp/Asn_hydroxyl_site"/>
</dbReference>
<organism evidence="18 19">
    <name type="scientific">Fasciolopsis buskii</name>
    <dbReference type="NCBI Taxonomy" id="27845"/>
    <lineage>
        <taxon>Eukaryota</taxon>
        <taxon>Metazoa</taxon>
        <taxon>Spiralia</taxon>
        <taxon>Lophotrochozoa</taxon>
        <taxon>Platyhelminthes</taxon>
        <taxon>Trematoda</taxon>
        <taxon>Digenea</taxon>
        <taxon>Plagiorchiida</taxon>
        <taxon>Echinostomata</taxon>
        <taxon>Echinostomatoidea</taxon>
        <taxon>Fasciolidae</taxon>
        <taxon>Fasciolopsis</taxon>
    </lineage>
</organism>
<gene>
    <name evidence="18" type="ORF">FBUS_05350</name>
</gene>
<comment type="caution">
    <text evidence="16">Lacks conserved residue(s) required for the propagation of feature annotation.</text>
</comment>
<dbReference type="Gene3D" id="2.10.25.10">
    <property type="entry name" value="Laminin"/>
    <property type="match status" value="5"/>
</dbReference>
<evidence type="ECO:0000259" key="17">
    <source>
        <dbReference type="PROSITE" id="PS50026"/>
    </source>
</evidence>
<dbReference type="AlphaFoldDB" id="A0A8E0S5Z0"/>
<keyword evidence="11" id="KW-0106">Calcium</keyword>
<dbReference type="InterPro" id="IPR018097">
    <property type="entry name" value="EGF_Ca-bd_CS"/>
</dbReference>
<keyword evidence="12" id="KW-1133">Transmembrane helix</keyword>
<keyword evidence="14 16" id="KW-1015">Disulfide bond</keyword>
<dbReference type="GO" id="GO:0005737">
    <property type="term" value="C:cytoplasm"/>
    <property type="evidence" value="ECO:0007669"/>
    <property type="project" value="UniProtKB-SubCell"/>
</dbReference>
<evidence type="ECO:0000256" key="5">
    <source>
        <dbReference type="ARBA" id="ARBA00022490"/>
    </source>
</evidence>
<dbReference type="PROSITE" id="PS01187">
    <property type="entry name" value="EGF_CA"/>
    <property type="match status" value="1"/>
</dbReference>
<dbReference type="PROSITE" id="PS01186">
    <property type="entry name" value="EGF_2"/>
    <property type="match status" value="5"/>
</dbReference>
<dbReference type="GO" id="GO:0005886">
    <property type="term" value="C:plasma membrane"/>
    <property type="evidence" value="ECO:0007669"/>
    <property type="project" value="UniProtKB-SubCell"/>
</dbReference>
<feature type="disulfide bond" evidence="16">
    <location>
        <begin position="323"/>
        <end position="332"/>
    </location>
</feature>
<keyword evidence="6" id="KW-0964">Secreted</keyword>
<keyword evidence="5" id="KW-0963">Cytoplasm</keyword>
<dbReference type="PANTHER" id="PTHR24049">
    <property type="entry name" value="CRUMBS FAMILY MEMBER"/>
    <property type="match status" value="1"/>
</dbReference>
<dbReference type="Pfam" id="PF00008">
    <property type="entry name" value="EGF"/>
    <property type="match status" value="2"/>
</dbReference>
<evidence type="ECO:0000256" key="7">
    <source>
        <dbReference type="ARBA" id="ARBA00022536"/>
    </source>
</evidence>
<accession>A0A8E0S5Z0</accession>
<reference evidence="18" key="1">
    <citation type="submission" date="2019-05" db="EMBL/GenBank/DDBJ databases">
        <title>Annotation for the trematode Fasciolopsis buski.</title>
        <authorList>
            <person name="Choi Y.-J."/>
        </authorList>
    </citation>
    <scope>NUCLEOTIDE SEQUENCE</scope>
    <source>
        <strain evidence="18">HT</strain>
        <tissue evidence="18">Whole worm</tissue>
    </source>
</reference>
<feature type="disulfide bond" evidence="16">
    <location>
        <begin position="358"/>
        <end position="375"/>
    </location>
</feature>
<dbReference type="GO" id="GO:0045197">
    <property type="term" value="P:establishment or maintenance of epithelial cell apical/basal polarity"/>
    <property type="evidence" value="ECO:0007669"/>
    <property type="project" value="TreeGrafter"/>
</dbReference>
<evidence type="ECO:0000256" key="15">
    <source>
        <dbReference type="ARBA" id="ARBA00023180"/>
    </source>
</evidence>
<evidence type="ECO:0000256" key="8">
    <source>
        <dbReference type="ARBA" id="ARBA00022692"/>
    </source>
</evidence>
<evidence type="ECO:0000256" key="14">
    <source>
        <dbReference type="ARBA" id="ARBA00023157"/>
    </source>
</evidence>
<dbReference type="InterPro" id="IPR051022">
    <property type="entry name" value="Notch_Cell-Fate_Det"/>
</dbReference>
<keyword evidence="9" id="KW-0732">Signal</keyword>
<dbReference type="GO" id="GO:0032991">
    <property type="term" value="C:protein-containing complex"/>
    <property type="evidence" value="ECO:0007669"/>
    <property type="project" value="TreeGrafter"/>
</dbReference>
<keyword evidence="10" id="KW-0677">Repeat</keyword>
<dbReference type="SMART" id="SM00179">
    <property type="entry name" value="EGF_CA"/>
    <property type="match status" value="5"/>
</dbReference>
<dbReference type="FunFam" id="2.10.25.10:FF:000391">
    <property type="entry name" value="Weary, isoform C"/>
    <property type="match status" value="1"/>
</dbReference>
<protein>
    <recommendedName>
        <fullName evidence="17">EGF-like domain-containing protein</fullName>
    </recommendedName>
</protein>
<dbReference type="Proteomes" id="UP000728185">
    <property type="component" value="Unassembled WGS sequence"/>
</dbReference>
<evidence type="ECO:0000256" key="4">
    <source>
        <dbReference type="ARBA" id="ARBA00022475"/>
    </source>
</evidence>
<keyword evidence="7 16" id="KW-0245">EGF-like domain</keyword>
<evidence type="ECO:0000256" key="11">
    <source>
        <dbReference type="ARBA" id="ARBA00022837"/>
    </source>
</evidence>
<evidence type="ECO:0000256" key="12">
    <source>
        <dbReference type="ARBA" id="ARBA00022989"/>
    </source>
</evidence>